<dbReference type="AlphaFoldDB" id="A0A409XHB8"/>
<reference evidence="3 4" key="1">
    <citation type="journal article" date="2018" name="Evol. Lett.">
        <title>Horizontal gene cluster transfer increased hallucinogenic mushroom diversity.</title>
        <authorList>
            <person name="Reynolds H.T."/>
            <person name="Vijayakumar V."/>
            <person name="Gluck-Thaler E."/>
            <person name="Korotkin H.B."/>
            <person name="Matheny P.B."/>
            <person name="Slot J.C."/>
        </authorList>
    </citation>
    <scope>NUCLEOTIDE SEQUENCE [LARGE SCALE GENOMIC DNA]</scope>
    <source>
        <strain evidence="3 4">2631</strain>
    </source>
</reference>
<feature type="transmembrane region" description="Helical" evidence="2">
    <location>
        <begin position="63"/>
        <end position="88"/>
    </location>
</feature>
<dbReference type="EMBL" id="NHYD01001696">
    <property type="protein sequence ID" value="PPQ90162.1"/>
    <property type="molecule type" value="Genomic_DNA"/>
</dbReference>
<feature type="transmembrane region" description="Helical" evidence="2">
    <location>
        <begin position="176"/>
        <end position="197"/>
    </location>
</feature>
<gene>
    <name evidence="3" type="ORF">CVT25_012473</name>
</gene>
<keyword evidence="4" id="KW-1185">Reference proteome</keyword>
<accession>A0A409XHB8</accession>
<dbReference type="OrthoDB" id="3038990at2759"/>
<feature type="transmembrane region" description="Helical" evidence="2">
    <location>
        <begin position="136"/>
        <end position="156"/>
    </location>
</feature>
<evidence type="ECO:0000313" key="4">
    <source>
        <dbReference type="Proteomes" id="UP000283269"/>
    </source>
</evidence>
<evidence type="ECO:0000313" key="3">
    <source>
        <dbReference type="EMBL" id="PPQ90162.1"/>
    </source>
</evidence>
<feature type="compositionally biased region" description="Basic and acidic residues" evidence="1">
    <location>
        <begin position="352"/>
        <end position="367"/>
    </location>
</feature>
<comment type="caution">
    <text evidence="3">The sequence shown here is derived from an EMBL/GenBank/DDBJ whole genome shotgun (WGS) entry which is preliminary data.</text>
</comment>
<organism evidence="3 4">
    <name type="scientific">Psilocybe cyanescens</name>
    <dbReference type="NCBI Taxonomy" id="93625"/>
    <lineage>
        <taxon>Eukaryota</taxon>
        <taxon>Fungi</taxon>
        <taxon>Dikarya</taxon>
        <taxon>Basidiomycota</taxon>
        <taxon>Agaricomycotina</taxon>
        <taxon>Agaricomycetes</taxon>
        <taxon>Agaricomycetidae</taxon>
        <taxon>Agaricales</taxon>
        <taxon>Agaricineae</taxon>
        <taxon>Strophariaceae</taxon>
        <taxon>Psilocybe</taxon>
    </lineage>
</organism>
<feature type="transmembrane region" description="Helical" evidence="2">
    <location>
        <begin position="108"/>
        <end position="129"/>
    </location>
</feature>
<evidence type="ECO:0008006" key="5">
    <source>
        <dbReference type="Google" id="ProtNLM"/>
    </source>
</evidence>
<evidence type="ECO:0000256" key="1">
    <source>
        <dbReference type="SAM" id="MobiDB-lite"/>
    </source>
</evidence>
<feature type="transmembrane region" description="Helical" evidence="2">
    <location>
        <begin position="261"/>
        <end position="279"/>
    </location>
</feature>
<keyword evidence="2" id="KW-1133">Transmembrane helix</keyword>
<dbReference type="Proteomes" id="UP000283269">
    <property type="component" value="Unassembled WGS sequence"/>
</dbReference>
<sequence length="367" mass="41148">MAAVNGSATCAIALNNTSLVGTPLFYVPLEQVHHLSIATYIHIGTTTVLIWDVVDNLRNDFRLFFSFRFGIPTFIYIVTRLSLLAYAIGRTVILTTPVKDCGPYERALNALLIIFLSFTTLFFYIRVCAVHAMNRFIIVIYGIGWLATVAMTTTVTKTFTVHRVGPFCLERVQGHLLSPTVIVLLVNEIFVYLAVTYKVYTLILNKHISVAKKLKLLAFGSSLPVLSSVILQDSQLYGLIIVLTKAFLILTITGLQQPTNIMFIICHLVLVNVLSCRVYRNIRMSVEQWEARNGTSIDFRTTARNGHVFQDTGAQRPSSPSPSSCRRSDLVLDTIHSSMTSFHEPPLSYEKQSQDRIYTVRRDTSSA</sequence>
<dbReference type="InParanoid" id="A0A409XHB8"/>
<feature type="region of interest" description="Disordered" evidence="1">
    <location>
        <begin position="340"/>
        <end position="367"/>
    </location>
</feature>
<feature type="transmembrane region" description="Helical" evidence="2">
    <location>
        <begin position="32"/>
        <end position="51"/>
    </location>
</feature>
<dbReference type="STRING" id="93625.A0A409XHB8"/>
<evidence type="ECO:0000256" key="2">
    <source>
        <dbReference type="SAM" id="Phobius"/>
    </source>
</evidence>
<protein>
    <recommendedName>
        <fullName evidence="5">G-protein coupled receptors family 1 profile domain-containing protein</fullName>
    </recommendedName>
</protein>
<feature type="transmembrane region" description="Helical" evidence="2">
    <location>
        <begin position="236"/>
        <end position="255"/>
    </location>
</feature>
<keyword evidence="2" id="KW-0472">Membrane</keyword>
<keyword evidence="2" id="KW-0812">Transmembrane</keyword>
<proteinExistence type="predicted"/>
<name>A0A409XHB8_PSICY</name>